<gene>
    <name evidence="3" type="ORF">OIDMADRAFT_102062</name>
</gene>
<dbReference type="InParanoid" id="A0A0C3HMS9"/>
<evidence type="ECO:0000313" key="4">
    <source>
        <dbReference type="Proteomes" id="UP000054321"/>
    </source>
</evidence>
<reference evidence="3 4" key="1">
    <citation type="submission" date="2014-04" db="EMBL/GenBank/DDBJ databases">
        <authorList>
            <consortium name="DOE Joint Genome Institute"/>
            <person name="Kuo A."/>
            <person name="Martino E."/>
            <person name="Perotto S."/>
            <person name="Kohler A."/>
            <person name="Nagy L.G."/>
            <person name="Floudas D."/>
            <person name="Copeland A."/>
            <person name="Barry K.W."/>
            <person name="Cichocki N."/>
            <person name="Veneault-Fourrey C."/>
            <person name="LaButti K."/>
            <person name="Lindquist E.A."/>
            <person name="Lipzen A."/>
            <person name="Lundell T."/>
            <person name="Morin E."/>
            <person name="Murat C."/>
            <person name="Sun H."/>
            <person name="Tunlid A."/>
            <person name="Henrissat B."/>
            <person name="Grigoriev I.V."/>
            <person name="Hibbett D.S."/>
            <person name="Martin F."/>
            <person name="Nordberg H.P."/>
            <person name="Cantor M.N."/>
            <person name="Hua S.X."/>
        </authorList>
    </citation>
    <scope>NUCLEOTIDE SEQUENCE [LARGE SCALE GENOMIC DNA]</scope>
    <source>
        <strain evidence="3 4">Zn</strain>
    </source>
</reference>
<dbReference type="GO" id="GO:0005524">
    <property type="term" value="F:ATP binding"/>
    <property type="evidence" value="ECO:0007669"/>
    <property type="project" value="InterPro"/>
</dbReference>
<evidence type="ECO:0000313" key="3">
    <source>
        <dbReference type="EMBL" id="KIN03592.1"/>
    </source>
</evidence>
<sequence>MEQSHLQIIKSLSSSQLSPQPAWSADSIKDKGKGVIILLHGPPGVGKTFSVECTAAATGRPLLALTIADIGTKEDKIENELSSWFYLAERWKAVLLIDEADIFLERRKHTDLARNGIVSAFLRKMEYFSGLLFLTTNRVGHIDEAFMSRVHVVIGYPQLDDNKRREIWQGFLDKMRTDTGGQIRLSPSAKTYVMQDSKDLKIKLNGREIRNALQTAIALAQFEAKEDQDYVEGEPIKVEKDHFERVLSMSRSFRDYLDSIKRDTAEWRAANLYGRNDYDEPPQDQQPPAPR</sequence>
<dbReference type="AlphaFoldDB" id="A0A0C3HMS9"/>
<dbReference type="InterPro" id="IPR003593">
    <property type="entry name" value="AAA+_ATPase"/>
</dbReference>
<dbReference type="InterPro" id="IPR003959">
    <property type="entry name" value="ATPase_AAA_core"/>
</dbReference>
<accession>A0A0C3HMS9</accession>
<dbReference type="GO" id="GO:0016887">
    <property type="term" value="F:ATP hydrolysis activity"/>
    <property type="evidence" value="ECO:0007669"/>
    <property type="project" value="InterPro"/>
</dbReference>
<evidence type="ECO:0000259" key="2">
    <source>
        <dbReference type="SMART" id="SM00382"/>
    </source>
</evidence>
<dbReference type="InterPro" id="IPR027417">
    <property type="entry name" value="P-loop_NTPase"/>
</dbReference>
<dbReference type="InterPro" id="IPR056599">
    <property type="entry name" value="AAA_lid_fung"/>
</dbReference>
<dbReference type="Proteomes" id="UP000054321">
    <property type="component" value="Unassembled WGS sequence"/>
</dbReference>
<feature type="region of interest" description="Disordered" evidence="1">
    <location>
        <begin position="272"/>
        <end position="291"/>
    </location>
</feature>
<keyword evidence="4" id="KW-1185">Reference proteome</keyword>
<evidence type="ECO:0000256" key="1">
    <source>
        <dbReference type="SAM" id="MobiDB-lite"/>
    </source>
</evidence>
<dbReference type="SMART" id="SM00382">
    <property type="entry name" value="AAA"/>
    <property type="match status" value="1"/>
</dbReference>
<dbReference type="STRING" id="913774.A0A0C3HMS9"/>
<dbReference type="EMBL" id="KN832873">
    <property type="protein sequence ID" value="KIN03592.1"/>
    <property type="molecule type" value="Genomic_DNA"/>
</dbReference>
<protein>
    <recommendedName>
        <fullName evidence="2">AAA+ ATPase domain-containing protein</fullName>
    </recommendedName>
</protein>
<name>A0A0C3HMS9_OIDMZ</name>
<dbReference type="PANTHER" id="PTHR46411">
    <property type="entry name" value="FAMILY ATPASE, PUTATIVE-RELATED"/>
    <property type="match status" value="1"/>
</dbReference>
<dbReference type="HOGENOM" id="CLU_004471_5_1_1"/>
<dbReference type="Gene3D" id="3.40.50.300">
    <property type="entry name" value="P-loop containing nucleotide triphosphate hydrolases"/>
    <property type="match status" value="1"/>
</dbReference>
<dbReference type="Pfam" id="PF00004">
    <property type="entry name" value="AAA"/>
    <property type="match status" value="1"/>
</dbReference>
<dbReference type="SUPFAM" id="SSF52540">
    <property type="entry name" value="P-loop containing nucleoside triphosphate hydrolases"/>
    <property type="match status" value="1"/>
</dbReference>
<dbReference type="PANTHER" id="PTHR46411:SF4">
    <property type="entry name" value="AAA+ ATPASE DOMAIN-CONTAINING PROTEIN"/>
    <property type="match status" value="1"/>
</dbReference>
<feature type="domain" description="AAA+ ATPase" evidence="2">
    <location>
        <begin position="33"/>
        <end position="160"/>
    </location>
</feature>
<proteinExistence type="predicted"/>
<reference evidence="4" key="2">
    <citation type="submission" date="2015-01" db="EMBL/GenBank/DDBJ databases">
        <title>Evolutionary Origins and Diversification of the Mycorrhizal Mutualists.</title>
        <authorList>
            <consortium name="DOE Joint Genome Institute"/>
            <consortium name="Mycorrhizal Genomics Consortium"/>
            <person name="Kohler A."/>
            <person name="Kuo A."/>
            <person name="Nagy L.G."/>
            <person name="Floudas D."/>
            <person name="Copeland A."/>
            <person name="Barry K.W."/>
            <person name="Cichocki N."/>
            <person name="Veneault-Fourrey C."/>
            <person name="LaButti K."/>
            <person name="Lindquist E.A."/>
            <person name="Lipzen A."/>
            <person name="Lundell T."/>
            <person name="Morin E."/>
            <person name="Murat C."/>
            <person name="Riley R."/>
            <person name="Ohm R."/>
            <person name="Sun H."/>
            <person name="Tunlid A."/>
            <person name="Henrissat B."/>
            <person name="Grigoriev I.V."/>
            <person name="Hibbett D.S."/>
            <person name="Martin F."/>
        </authorList>
    </citation>
    <scope>NUCLEOTIDE SEQUENCE [LARGE SCALE GENOMIC DNA]</scope>
    <source>
        <strain evidence="4">Zn</strain>
    </source>
</reference>
<dbReference type="OrthoDB" id="10042665at2759"/>
<dbReference type="Pfam" id="PF23232">
    <property type="entry name" value="AAA_lid_13"/>
    <property type="match status" value="1"/>
</dbReference>
<organism evidence="3 4">
    <name type="scientific">Oidiodendron maius (strain Zn)</name>
    <dbReference type="NCBI Taxonomy" id="913774"/>
    <lineage>
        <taxon>Eukaryota</taxon>
        <taxon>Fungi</taxon>
        <taxon>Dikarya</taxon>
        <taxon>Ascomycota</taxon>
        <taxon>Pezizomycotina</taxon>
        <taxon>Leotiomycetes</taxon>
        <taxon>Leotiomycetes incertae sedis</taxon>
        <taxon>Myxotrichaceae</taxon>
        <taxon>Oidiodendron</taxon>
    </lineage>
</organism>